<sequence>MLFQSLMTLLFLGVAGATNPEKPTSTSTGNGTAPRPVTTSEPEWGISIHTRDYPNGPTWGAPWASGTLSHEPTSTTPQSCQIITTARPISTRMSSGTQPGLTTTTSAGPEDTSVREGGALIGDEDAGHRVTRIISIDTFEALGRPMPGC</sequence>
<feature type="signal peptide" evidence="2">
    <location>
        <begin position="1"/>
        <end position="17"/>
    </location>
</feature>
<gene>
    <name evidence="3" type="ORF">QBC47DRAFT_444642</name>
</gene>
<dbReference type="AlphaFoldDB" id="A0AAJ0F604"/>
<accession>A0AAJ0F604</accession>
<proteinExistence type="predicted"/>
<evidence type="ECO:0000256" key="2">
    <source>
        <dbReference type="SAM" id="SignalP"/>
    </source>
</evidence>
<evidence type="ECO:0000313" key="3">
    <source>
        <dbReference type="EMBL" id="KAK1756296.1"/>
    </source>
</evidence>
<feature type="compositionally biased region" description="Polar residues" evidence="1">
    <location>
        <begin position="66"/>
        <end position="107"/>
    </location>
</feature>
<comment type="caution">
    <text evidence="3">The sequence shown here is derived from an EMBL/GenBank/DDBJ whole genome shotgun (WGS) entry which is preliminary data.</text>
</comment>
<feature type="chain" id="PRO_5042549642" evidence="2">
    <location>
        <begin position="18"/>
        <end position="149"/>
    </location>
</feature>
<reference evidence="3" key="1">
    <citation type="submission" date="2023-06" db="EMBL/GenBank/DDBJ databases">
        <title>Genome-scale phylogeny and comparative genomics of the fungal order Sordariales.</title>
        <authorList>
            <consortium name="Lawrence Berkeley National Laboratory"/>
            <person name="Hensen N."/>
            <person name="Bonometti L."/>
            <person name="Westerberg I."/>
            <person name="Brannstrom I.O."/>
            <person name="Guillou S."/>
            <person name="Cros-Aarteil S."/>
            <person name="Calhoun S."/>
            <person name="Haridas S."/>
            <person name="Kuo A."/>
            <person name="Mondo S."/>
            <person name="Pangilinan J."/>
            <person name="Riley R."/>
            <person name="Labutti K."/>
            <person name="Andreopoulos B."/>
            <person name="Lipzen A."/>
            <person name="Chen C."/>
            <person name="Yanf M."/>
            <person name="Daum C."/>
            <person name="Ng V."/>
            <person name="Clum A."/>
            <person name="Steindorff A."/>
            <person name="Ohm R."/>
            <person name="Martin F."/>
            <person name="Silar P."/>
            <person name="Natvig D."/>
            <person name="Lalanne C."/>
            <person name="Gautier V."/>
            <person name="Ament-Velasquez S.L."/>
            <person name="Kruys A."/>
            <person name="Hutchinson M.I."/>
            <person name="Powell A.J."/>
            <person name="Barry K."/>
            <person name="Miller A.N."/>
            <person name="Grigoriev I.V."/>
            <person name="Debuchy R."/>
            <person name="Gladieux P."/>
            <person name="Thoren M.H."/>
            <person name="Johannesson H."/>
        </authorList>
    </citation>
    <scope>NUCLEOTIDE SEQUENCE</scope>
    <source>
        <strain evidence="3">PSN4</strain>
    </source>
</reference>
<feature type="region of interest" description="Disordered" evidence="1">
    <location>
        <begin position="18"/>
        <end position="113"/>
    </location>
</feature>
<dbReference type="EMBL" id="MU839832">
    <property type="protein sequence ID" value="KAK1756296.1"/>
    <property type="molecule type" value="Genomic_DNA"/>
</dbReference>
<keyword evidence="4" id="KW-1185">Reference proteome</keyword>
<evidence type="ECO:0000256" key="1">
    <source>
        <dbReference type="SAM" id="MobiDB-lite"/>
    </source>
</evidence>
<keyword evidence="2" id="KW-0732">Signal</keyword>
<name>A0AAJ0F604_9PEZI</name>
<protein>
    <submittedName>
        <fullName evidence="3">Uncharacterized protein</fullName>
    </submittedName>
</protein>
<feature type="compositionally biased region" description="Polar residues" evidence="1">
    <location>
        <begin position="21"/>
        <end position="41"/>
    </location>
</feature>
<dbReference type="Proteomes" id="UP001239445">
    <property type="component" value="Unassembled WGS sequence"/>
</dbReference>
<organism evidence="3 4">
    <name type="scientific">Echria macrotheca</name>
    <dbReference type="NCBI Taxonomy" id="438768"/>
    <lineage>
        <taxon>Eukaryota</taxon>
        <taxon>Fungi</taxon>
        <taxon>Dikarya</taxon>
        <taxon>Ascomycota</taxon>
        <taxon>Pezizomycotina</taxon>
        <taxon>Sordariomycetes</taxon>
        <taxon>Sordariomycetidae</taxon>
        <taxon>Sordariales</taxon>
        <taxon>Schizotheciaceae</taxon>
        <taxon>Echria</taxon>
    </lineage>
</organism>
<evidence type="ECO:0000313" key="4">
    <source>
        <dbReference type="Proteomes" id="UP001239445"/>
    </source>
</evidence>